<keyword evidence="5" id="KW-1185">Reference proteome</keyword>
<feature type="region of interest" description="Disordered" evidence="1">
    <location>
        <begin position="488"/>
        <end position="507"/>
    </location>
</feature>
<name>A0AAV1K941_9NEOP</name>
<organism evidence="3 5">
    <name type="scientific">Parnassius mnemosyne</name>
    <name type="common">clouded apollo</name>
    <dbReference type="NCBI Taxonomy" id="213953"/>
    <lineage>
        <taxon>Eukaryota</taxon>
        <taxon>Metazoa</taxon>
        <taxon>Ecdysozoa</taxon>
        <taxon>Arthropoda</taxon>
        <taxon>Hexapoda</taxon>
        <taxon>Insecta</taxon>
        <taxon>Pterygota</taxon>
        <taxon>Neoptera</taxon>
        <taxon>Endopterygota</taxon>
        <taxon>Lepidoptera</taxon>
        <taxon>Glossata</taxon>
        <taxon>Ditrysia</taxon>
        <taxon>Papilionoidea</taxon>
        <taxon>Papilionidae</taxon>
        <taxon>Parnassiinae</taxon>
        <taxon>Parnassini</taxon>
        <taxon>Parnassius</taxon>
        <taxon>Driopa</taxon>
    </lineage>
</organism>
<sequence length="593" mass="67917">MNDRDIEDILNKSDFDFSGNEDDNDYLPPEVVRALHQSDDSEEDEEENLTEAEPGRSAPLFWRTKEMRCRGPDIADDELVAQGTSEMNILYCFFEYLGTEFWEMVAEQSNIYSAQKRDLKSLKTNSIEIIHFAGMQLLMGTLKYPQGKLYWTRDLCVPIIRDTMPRDRFFELRNYLHFVDLNCPDTNDKLWKIRPIINPILKKCHSLPRSKHMSIDEQMIPFAGRCEYRQYVPSKPNPLGLKNFVLAARDGIVLDFEIYVGKDTISPEIMKNLGLGGGIVQTLCRTIESSCVLYTDRFFTSLKLAEHLIANNNQIFLTGTVMTNRIGPVSTKLKPDKELQRGAWDEKVRNDDNICIVKWKDTKAVTLLSTCTGGEPATTCQRWCKVRKEKIDVTQPAVVKTYNTCMGGIDLCDRLIAYYRSSMRTKKWTVRTFCHFLDLVVVNCWLMYMRCCKVENVESKHKLGLLQYRLNLAKALMKYDGGRVDPNFMRPGSRSQSSPGPSAVSNSKITDVGCDEPPAKKNRAVVPHPLPETRLDNVGHLPRFIDSKNASKCRHPTCSSKCRTMCVKCHVFLCILKNNCFESYHSNKNFGPH</sequence>
<dbReference type="Proteomes" id="UP001314205">
    <property type="component" value="Unassembled WGS sequence"/>
</dbReference>
<feature type="compositionally biased region" description="Low complexity" evidence="1">
    <location>
        <begin position="491"/>
        <end position="507"/>
    </location>
</feature>
<comment type="caution">
    <text evidence="3">The sequence shown here is derived from an EMBL/GenBank/DDBJ whole genome shotgun (WGS) entry which is preliminary data.</text>
</comment>
<evidence type="ECO:0000256" key="1">
    <source>
        <dbReference type="SAM" id="MobiDB-lite"/>
    </source>
</evidence>
<evidence type="ECO:0000313" key="3">
    <source>
        <dbReference type="EMBL" id="CAK1579621.1"/>
    </source>
</evidence>
<feature type="domain" description="PiggyBac transposable element-derived protein" evidence="2">
    <location>
        <begin position="92"/>
        <end position="445"/>
    </location>
</feature>
<protein>
    <recommendedName>
        <fullName evidence="2">PiggyBac transposable element-derived protein domain-containing protein</fullName>
    </recommendedName>
</protein>
<dbReference type="InterPro" id="IPR029526">
    <property type="entry name" value="PGBD"/>
</dbReference>
<feature type="compositionally biased region" description="Basic and acidic residues" evidence="1">
    <location>
        <begin position="1"/>
        <end position="15"/>
    </location>
</feature>
<dbReference type="AlphaFoldDB" id="A0AAV1K941"/>
<proteinExistence type="predicted"/>
<evidence type="ECO:0000313" key="4">
    <source>
        <dbReference type="EMBL" id="CAK1593708.1"/>
    </source>
</evidence>
<feature type="region of interest" description="Disordered" evidence="1">
    <location>
        <begin position="1"/>
        <end position="56"/>
    </location>
</feature>
<reference evidence="3 5" key="1">
    <citation type="submission" date="2023-11" db="EMBL/GenBank/DDBJ databases">
        <authorList>
            <person name="Hedman E."/>
            <person name="Englund M."/>
            <person name="Stromberg M."/>
            <person name="Nyberg Akerstrom W."/>
            <person name="Nylinder S."/>
            <person name="Jareborg N."/>
            <person name="Kallberg Y."/>
            <person name="Kronander E."/>
        </authorList>
    </citation>
    <scope>NUCLEOTIDE SEQUENCE [LARGE SCALE GENOMIC DNA]</scope>
</reference>
<dbReference type="Pfam" id="PF13843">
    <property type="entry name" value="DDE_Tnp_1_7"/>
    <property type="match status" value="1"/>
</dbReference>
<accession>A0AAV1K941</accession>
<dbReference type="EMBL" id="CAVLGL010000002">
    <property type="protein sequence ID" value="CAK1579621.1"/>
    <property type="molecule type" value="Genomic_DNA"/>
</dbReference>
<evidence type="ECO:0000259" key="2">
    <source>
        <dbReference type="Pfam" id="PF13843"/>
    </source>
</evidence>
<evidence type="ECO:0000313" key="5">
    <source>
        <dbReference type="Proteomes" id="UP001314205"/>
    </source>
</evidence>
<feature type="compositionally biased region" description="Acidic residues" evidence="1">
    <location>
        <begin position="40"/>
        <end position="50"/>
    </location>
</feature>
<dbReference type="PANTHER" id="PTHR47272">
    <property type="entry name" value="DDE_TNP_1_7 DOMAIN-CONTAINING PROTEIN"/>
    <property type="match status" value="1"/>
</dbReference>
<gene>
    <name evidence="4" type="ORF">PARMNEM_LOCUS13458</name>
    <name evidence="3" type="ORF">PARMNEM_LOCUS1535</name>
</gene>
<dbReference type="PANTHER" id="PTHR47272:SF2">
    <property type="entry name" value="PIGGYBAC TRANSPOSABLE ELEMENT-DERIVED PROTEIN 3-LIKE"/>
    <property type="match status" value="1"/>
</dbReference>
<dbReference type="EMBL" id="CAVLGL010000089">
    <property type="protein sequence ID" value="CAK1593708.1"/>
    <property type="molecule type" value="Genomic_DNA"/>
</dbReference>